<name>A0A0P1BDT5_9BASI</name>
<feature type="compositionally biased region" description="Low complexity" evidence="1">
    <location>
        <begin position="104"/>
        <end position="117"/>
    </location>
</feature>
<feature type="region of interest" description="Disordered" evidence="1">
    <location>
        <begin position="520"/>
        <end position="559"/>
    </location>
</feature>
<evidence type="ECO:0000313" key="2">
    <source>
        <dbReference type="EMBL" id="CEH14256.1"/>
    </source>
</evidence>
<accession>A0A0P1BDT5</accession>
<dbReference type="Proteomes" id="UP000054845">
    <property type="component" value="Unassembled WGS sequence"/>
</dbReference>
<organism evidence="2 3">
    <name type="scientific">Ceraceosorus bombacis</name>
    <dbReference type="NCBI Taxonomy" id="401625"/>
    <lineage>
        <taxon>Eukaryota</taxon>
        <taxon>Fungi</taxon>
        <taxon>Dikarya</taxon>
        <taxon>Basidiomycota</taxon>
        <taxon>Ustilaginomycotina</taxon>
        <taxon>Exobasidiomycetes</taxon>
        <taxon>Ceraceosorales</taxon>
        <taxon>Ceraceosoraceae</taxon>
        <taxon>Ceraceosorus</taxon>
    </lineage>
</organism>
<feature type="compositionally biased region" description="Polar residues" evidence="1">
    <location>
        <begin position="69"/>
        <end position="82"/>
    </location>
</feature>
<feature type="compositionally biased region" description="Basic and acidic residues" evidence="1">
    <location>
        <begin position="149"/>
        <end position="169"/>
    </location>
</feature>
<feature type="compositionally biased region" description="Polar residues" evidence="1">
    <location>
        <begin position="443"/>
        <end position="460"/>
    </location>
</feature>
<feature type="compositionally biased region" description="Basic and acidic residues" evidence="1">
    <location>
        <begin position="465"/>
        <end position="480"/>
    </location>
</feature>
<dbReference type="STRING" id="401625.A0A0P1BDT5"/>
<keyword evidence="3" id="KW-1185">Reference proteome</keyword>
<dbReference type="OrthoDB" id="10054765at2759"/>
<dbReference type="InterPro" id="IPR009003">
    <property type="entry name" value="Peptidase_S1_PA"/>
</dbReference>
<feature type="region of interest" description="Disordered" evidence="1">
    <location>
        <begin position="30"/>
        <end position="175"/>
    </location>
</feature>
<feature type="region of interest" description="Disordered" evidence="1">
    <location>
        <begin position="426"/>
        <end position="480"/>
    </location>
</feature>
<sequence length="603" mass="63329">MSAASASRLSESAALVRLGAAQARHLHTSLARRAQPVNPSSSVDALLGVSAPAPPRQGEGSGLVVTGNARPNNPNDLSQLLKQHQHQHQHRSGPADRSRGGQSATRARNAAAMGAVRRSGRFGSSDIPTRNLELDGAFSPPDAPIDPMEEARKSMAKRGEEAVDRETPHPVDAMNGRNELDERVLAAARAVHARGSTDLHVLLHQFEDRAGTQLPIELPYESTPAPERRVRITGADSSEAHLQASHDDGVLLIAYVAGLTGQRGTERISVCSGFAVEGGERLTEAQGGEEKGALVISCAHTLRASLPVPPRSSPSSNGAKSIGDDSVALAITRQGHIFPIRQLLSSLPRSDLVLLQLSDKPILPSILPTDVEASSSSLSAAPTTLRTLPLSPYPATVGTELAVSSFWGYEDDAGAKVPPFAFVPTQSGTGAGSSSLEGPGGATRTQTSSVEGSGLTLSTSLPPPKGREAEIVSRERDDAARSRWGRARLVEYKDDYGQEARTGTYDTLAQLDFKLVLSHSNPPALHSSPPTSDSAEERRRATRGVPNFPPPGSSGGPIVCAESGAVVGITRGTKMGILEGRRGDGVPAEKVFEFFALPGLGKK</sequence>
<feature type="compositionally biased region" description="Polar residues" evidence="1">
    <location>
        <begin position="426"/>
        <end position="436"/>
    </location>
</feature>
<dbReference type="EMBL" id="CCYA01000240">
    <property type="protein sequence ID" value="CEH14256.1"/>
    <property type="molecule type" value="Genomic_DNA"/>
</dbReference>
<evidence type="ECO:0000313" key="3">
    <source>
        <dbReference type="Proteomes" id="UP000054845"/>
    </source>
</evidence>
<reference evidence="3" key="1">
    <citation type="submission" date="2014-09" db="EMBL/GenBank/DDBJ databases">
        <authorList>
            <person name="Sharma Rahul"/>
            <person name="Thines Marco"/>
        </authorList>
    </citation>
    <scope>NUCLEOTIDE SEQUENCE [LARGE SCALE GENOMIC DNA]</scope>
</reference>
<evidence type="ECO:0000256" key="1">
    <source>
        <dbReference type="SAM" id="MobiDB-lite"/>
    </source>
</evidence>
<protein>
    <submittedName>
        <fullName evidence="2">Trypsin-like cysteine/serine peptidase domain</fullName>
    </submittedName>
</protein>
<proteinExistence type="predicted"/>
<dbReference type="AlphaFoldDB" id="A0A0P1BDT5"/>
<dbReference type="SUPFAM" id="SSF50494">
    <property type="entry name" value="Trypsin-like serine proteases"/>
    <property type="match status" value="1"/>
</dbReference>